<evidence type="ECO:0000256" key="4">
    <source>
        <dbReference type="ARBA" id="ARBA00022989"/>
    </source>
</evidence>
<evidence type="ECO:0000256" key="1">
    <source>
        <dbReference type="ARBA" id="ARBA00004141"/>
    </source>
</evidence>
<dbReference type="PANTHER" id="PTHR10283:SF82">
    <property type="entry name" value="SOLUTE CARRIER FAMILY 13 MEMBER 2"/>
    <property type="match status" value="1"/>
</dbReference>
<comment type="subcellular location">
    <subcellularLocation>
        <location evidence="1">Membrane</location>
        <topology evidence="1">Multi-pass membrane protein</topology>
    </subcellularLocation>
</comment>
<evidence type="ECO:0000256" key="5">
    <source>
        <dbReference type="ARBA" id="ARBA00023136"/>
    </source>
</evidence>
<sequence>MHQWPPILAKVQPHQRVQDSLMLLIGSLIIATALEKWNLHRRIALKVLLTIGPTPRWSVPDTI</sequence>
<keyword evidence="4" id="KW-1133">Transmembrane helix</keyword>
<protein>
    <submittedName>
        <fullName evidence="6">Slc13a3</fullName>
    </submittedName>
</protein>
<organism evidence="6 7">
    <name type="scientific">Cordylochernes scorpioides</name>
    <dbReference type="NCBI Taxonomy" id="51811"/>
    <lineage>
        <taxon>Eukaryota</taxon>
        <taxon>Metazoa</taxon>
        <taxon>Ecdysozoa</taxon>
        <taxon>Arthropoda</taxon>
        <taxon>Chelicerata</taxon>
        <taxon>Arachnida</taxon>
        <taxon>Pseudoscorpiones</taxon>
        <taxon>Cheliferoidea</taxon>
        <taxon>Chernetidae</taxon>
        <taxon>Cordylochernes</taxon>
    </lineage>
</organism>
<reference evidence="6 7" key="1">
    <citation type="submission" date="2022-01" db="EMBL/GenBank/DDBJ databases">
        <title>A chromosomal length assembly of Cordylochernes scorpioides.</title>
        <authorList>
            <person name="Zeh D."/>
            <person name="Zeh J."/>
        </authorList>
    </citation>
    <scope>NUCLEOTIDE SEQUENCE [LARGE SCALE GENOMIC DNA]</scope>
    <source>
        <strain evidence="6">IN4F17</strain>
        <tissue evidence="6">Whole Body</tissue>
    </source>
</reference>
<dbReference type="Pfam" id="PF00939">
    <property type="entry name" value="Na_sulph_symp"/>
    <property type="match status" value="1"/>
</dbReference>
<dbReference type="PANTHER" id="PTHR10283">
    <property type="entry name" value="SOLUTE CARRIER FAMILY 13 MEMBER"/>
    <property type="match status" value="1"/>
</dbReference>
<gene>
    <name evidence="6" type="ORF">LAZ67_18002528</name>
</gene>
<evidence type="ECO:0000256" key="3">
    <source>
        <dbReference type="ARBA" id="ARBA00022692"/>
    </source>
</evidence>
<evidence type="ECO:0000313" key="6">
    <source>
        <dbReference type="EMBL" id="UYV80340.1"/>
    </source>
</evidence>
<keyword evidence="5" id="KW-0472">Membrane</keyword>
<dbReference type="Proteomes" id="UP001235939">
    <property type="component" value="Chromosome 18"/>
</dbReference>
<dbReference type="InterPro" id="IPR001898">
    <property type="entry name" value="SLC13A/DASS"/>
</dbReference>
<dbReference type="EMBL" id="CP092880">
    <property type="protein sequence ID" value="UYV80340.1"/>
    <property type="molecule type" value="Genomic_DNA"/>
</dbReference>
<proteinExistence type="inferred from homology"/>
<accession>A0ABY6LLE6</accession>
<comment type="similarity">
    <text evidence="2">Belongs to the SLC13A/DASS transporter (TC 2.A.47) family. NADC subfamily.</text>
</comment>
<evidence type="ECO:0000313" key="7">
    <source>
        <dbReference type="Proteomes" id="UP001235939"/>
    </source>
</evidence>
<name>A0ABY6LLE6_9ARAC</name>
<keyword evidence="3" id="KW-0812">Transmembrane</keyword>
<keyword evidence="7" id="KW-1185">Reference proteome</keyword>
<evidence type="ECO:0000256" key="2">
    <source>
        <dbReference type="ARBA" id="ARBA00006772"/>
    </source>
</evidence>